<dbReference type="EMBL" id="PNIX01000062">
    <property type="protein sequence ID" value="PMP83856.1"/>
    <property type="molecule type" value="Genomic_DNA"/>
</dbReference>
<dbReference type="GO" id="GO:0006260">
    <property type="term" value="P:DNA replication"/>
    <property type="evidence" value="ECO:0007669"/>
    <property type="project" value="InterPro"/>
</dbReference>
<dbReference type="Proteomes" id="UP000236910">
    <property type="component" value="Unassembled WGS sequence"/>
</dbReference>
<organism evidence="2 3">
    <name type="scientific">Caldisericum exile</name>
    <dbReference type="NCBI Taxonomy" id="693075"/>
    <lineage>
        <taxon>Bacteria</taxon>
        <taxon>Pseudomonadati</taxon>
        <taxon>Caldisericota/Cryosericota group</taxon>
        <taxon>Caldisericota</taxon>
        <taxon>Caldisericia</taxon>
        <taxon>Caldisericales</taxon>
        <taxon>Caldisericaceae</taxon>
        <taxon>Caldisericum</taxon>
    </lineage>
</organism>
<dbReference type="Proteomes" id="UP000237040">
    <property type="component" value="Unassembled WGS sequence"/>
</dbReference>
<evidence type="ECO:0000313" key="1">
    <source>
        <dbReference type="EMBL" id="PMP67532.1"/>
    </source>
</evidence>
<dbReference type="Pfam" id="PF13597">
    <property type="entry name" value="NRDD"/>
    <property type="match status" value="1"/>
</dbReference>
<accession>A0A2J6X930</accession>
<dbReference type="AlphaFoldDB" id="A0A2J6X930"/>
<sequence length="65" mass="7958">MEEKVLREGDLVLEDGTIIREELRTRCEIWSRPVGYLRPVQHWNNGKREEFKERRRFKIEDSKEA</sequence>
<dbReference type="InterPro" id="IPR012833">
    <property type="entry name" value="NrdD"/>
</dbReference>
<proteinExistence type="predicted"/>
<protein>
    <submittedName>
        <fullName evidence="2">Uncharacterized protein</fullName>
    </submittedName>
</protein>
<dbReference type="EMBL" id="PNIL01000043">
    <property type="protein sequence ID" value="PMP67532.1"/>
    <property type="molecule type" value="Genomic_DNA"/>
</dbReference>
<evidence type="ECO:0000313" key="4">
    <source>
        <dbReference type="Proteomes" id="UP000237040"/>
    </source>
</evidence>
<comment type="caution">
    <text evidence="2">The sequence shown here is derived from an EMBL/GenBank/DDBJ whole genome shotgun (WGS) entry which is preliminary data.</text>
</comment>
<name>A0A2J6X930_9BACT</name>
<dbReference type="GO" id="GO:0008998">
    <property type="term" value="F:ribonucleoside-triphosphate reductase (thioredoxin) activity"/>
    <property type="evidence" value="ECO:0007669"/>
    <property type="project" value="InterPro"/>
</dbReference>
<evidence type="ECO:0000313" key="2">
    <source>
        <dbReference type="EMBL" id="PMP83856.1"/>
    </source>
</evidence>
<gene>
    <name evidence="2" type="ORF">C0175_01070</name>
    <name evidence="1" type="ORF">C0189_03035</name>
</gene>
<reference evidence="3 4" key="1">
    <citation type="submission" date="2018-01" db="EMBL/GenBank/DDBJ databases">
        <title>Metagenomic assembled genomes from two thermal pools in the Uzon Caldera, Kamchatka, Russia.</title>
        <authorList>
            <person name="Wilkins L."/>
            <person name="Ettinger C."/>
        </authorList>
    </citation>
    <scope>NUCLEOTIDE SEQUENCE [LARGE SCALE GENOMIC DNA]</scope>
    <source>
        <strain evidence="2">ARK-10</strain>
        <strain evidence="1">ZAV-07</strain>
    </source>
</reference>
<evidence type="ECO:0000313" key="3">
    <source>
        <dbReference type="Proteomes" id="UP000236910"/>
    </source>
</evidence>
<dbReference type="RefSeq" id="WP_416085199.1">
    <property type="nucleotide sequence ID" value="NZ_JBNARP010000010.1"/>
</dbReference>